<evidence type="ECO:0000313" key="3">
    <source>
        <dbReference type="Proteomes" id="UP000249363"/>
    </source>
</evidence>
<dbReference type="OrthoDB" id="4226813at2759"/>
<evidence type="ECO:0000256" key="1">
    <source>
        <dbReference type="SAM" id="MobiDB-lite"/>
    </source>
</evidence>
<evidence type="ECO:0000313" key="2">
    <source>
        <dbReference type="EMBL" id="RAO71500.1"/>
    </source>
</evidence>
<dbReference type="GeneID" id="63796727"/>
<dbReference type="AlphaFoldDB" id="A0A364L6Q0"/>
<proteinExistence type="predicted"/>
<feature type="compositionally biased region" description="Polar residues" evidence="1">
    <location>
        <begin position="181"/>
        <end position="190"/>
    </location>
</feature>
<name>A0A364L6Q0_TALAM</name>
<organism evidence="2 3">
    <name type="scientific">Talaromyces amestolkiae</name>
    <dbReference type="NCBI Taxonomy" id="1196081"/>
    <lineage>
        <taxon>Eukaryota</taxon>
        <taxon>Fungi</taxon>
        <taxon>Dikarya</taxon>
        <taxon>Ascomycota</taxon>
        <taxon>Pezizomycotina</taxon>
        <taxon>Eurotiomycetes</taxon>
        <taxon>Eurotiomycetidae</taxon>
        <taxon>Eurotiales</taxon>
        <taxon>Trichocomaceae</taxon>
        <taxon>Talaromyces</taxon>
        <taxon>Talaromyces sect. Talaromyces</taxon>
    </lineage>
</organism>
<dbReference type="RefSeq" id="XP_040736015.1">
    <property type="nucleotide sequence ID" value="XM_040880216.1"/>
</dbReference>
<keyword evidence="3" id="KW-1185">Reference proteome</keyword>
<accession>A0A364L6Q0</accession>
<protein>
    <submittedName>
        <fullName evidence="2">Uncharacterized protein</fullName>
    </submittedName>
</protein>
<gene>
    <name evidence="2" type="ORF">BHQ10_007512</name>
</gene>
<feature type="compositionally biased region" description="Basic residues" evidence="1">
    <location>
        <begin position="191"/>
        <end position="201"/>
    </location>
</feature>
<feature type="region of interest" description="Disordered" evidence="1">
    <location>
        <begin position="177"/>
        <end position="201"/>
    </location>
</feature>
<sequence>MANVLDELLNGYDFENDYMPLGVTNESSADLPNQVHQTSTGAPWVGNAPTRVGGMDPNEIQEEDLSDESDTEIKLLEDRVRYLEGSLDNYRKGNLHMSKRMKELPSKRALRDLQVKLGEMSKNMENLQSKVPEIYAKDKNRDLQHTQLSEKIESLQGWANDMKGTLDRVVNAVKYMRGENENTTAPNRQKNNQRLRRSRVG</sequence>
<dbReference type="EMBL" id="MIKG01000015">
    <property type="protein sequence ID" value="RAO71500.1"/>
    <property type="molecule type" value="Genomic_DNA"/>
</dbReference>
<reference evidence="2 3" key="1">
    <citation type="journal article" date="2017" name="Biotechnol. Biofuels">
        <title>Differential beta-glucosidase expression as a function of carbon source availability in Talaromyces amestolkiae: a genomic and proteomic approach.</title>
        <authorList>
            <person name="de Eugenio L.I."/>
            <person name="Mendez-Liter J.A."/>
            <person name="Nieto-Dominguez M."/>
            <person name="Alonso L."/>
            <person name="Gil-Munoz J."/>
            <person name="Barriuso J."/>
            <person name="Prieto A."/>
            <person name="Martinez M.J."/>
        </authorList>
    </citation>
    <scope>NUCLEOTIDE SEQUENCE [LARGE SCALE GENOMIC DNA]</scope>
    <source>
        <strain evidence="2 3">CIB</strain>
    </source>
</reference>
<dbReference type="Proteomes" id="UP000249363">
    <property type="component" value="Unassembled WGS sequence"/>
</dbReference>
<comment type="caution">
    <text evidence="2">The sequence shown here is derived from an EMBL/GenBank/DDBJ whole genome shotgun (WGS) entry which is preliminary data.</text>
</comment>